<keyword evidence="4" id="KW-1133">Transmembrane helix</keyword>
<dbReference type="InterPro" id="IPR050401">
    <property type="entry name" value="Cyclic_nucleotide_synthase"/>
</dbReference>
<reference evidence="6" key="1">
    <citation type="submission" date="2019-06" db="EMBL/GenBank/DDBJ databases">
        <title>Complete genome sequence of Methylogaea oryzae strain JCM16910.</title>
        <authorList>
            <person name="Asakawa S."/>
        </authorList>
    </citation>
    <scope>NUCLEOTIDE SEQUENCE</scope>
    <source>
        <strain evidence="6">E10</strain>
    </source>
</reference>
<dbReference type="GO" id="GO:0000166">
    <property type="term" value="F:nucleotide binding"/>
    <property type="evidence" value="ECO:0007669"/>
    <property type="project" value="UniProtKB-KW"/>
</dbReference>
<dbReference type="PANTHER" id="PTHR11920">
    <property type="entry name" value="GUANYLYL CYCLASE"/>
    <property type="match status" value="1"/>
</dbReference>
<evidence type="ECO:0000313" key="6">
    <source>
        <dbReference type="EMBL" id="BBL70918.1"/>
    </source>
</evidence>
<feature type="domain" description="Guanylate cyclase" evidence="5">
    <location>
        <begin position="239"/>
        <end position="366"/>
    </location>
</feature>
<organism evidence="6 7">
    <name type="scientific">Methylogaea oryzae</name>
    <dbReference type="NCBI Taxonomy" id="1295382"/>
    <lineage>
        <taxon>Bacteria</taxon>
        <taxon>Pseudomonadati</taxon>
        <taxon>Pseudomonadota</taxon>
        <taxon>Gammaproteobacteria</taxon>
        <taxon>Methylococcales</taxon>
        <taxon>Methylococcaceae</taxon>
        <taxon>Methylogaea</taxon>
    </lineage>
</organism>
<dbReference type="AlphaFoldDB" id="A0A8D5AGZ3"/>
<evidence type="ECO:0000256" key="4">
    <source>
        <dbReference type="SAM" id="Phobius"/>
    </source>
</evidence>
<keyword evidence="7" id="KW-1185">Reference proteome</keyword>
<evidence type="ECO:0000256" key="2">
    <source>
        <dbReference type="ARBA" id="ARBA00023239"/>
    </source>
</evidence>
<feature type="transmembrane region" description="Helical" evidence="4">
    <location>
        <begin position="58"/>
        <end position="79"/>
    </location>
</feature>
<dbReference type="EMBL" id="AP019782">
    <property type="protein sequence ID" value="BBL70918.1"/>
    <property type="molecule type" value="Genomic_DNA"/>
</dbReference>
<name>A0A8D5AGZ3_9GAMM</name>
<feature type="transmembrane region" description="Helical" evidence="4">
    <location>
        <begin position="111"/>
        <end position="129"/>
    </location>
</feature>
<feature type="transmembrane region" description="Helical" evidence="4">
    <location>
        <begin position="162"/>
        <end position="183"/>
    </location>
</feature>
<accession>A0A8D5AGZ3</accession>
<protein>
    <recommendedName>
        <fullName evidence="5">Guanylate cyclase domain-containing protein</fullName>
    </recommendedName>
</protein>
<sequence length="416" mass="44626">MVRDALARLIQRIDNAAARDGDTPQQRLSKTLLIFISVAALCIAPWGAWRFAVDGRSAAAAVAGGYALLSFAALADLLVRKADGVCRWFQATALLVVPAALQYYAGGFSGSGALVLWSFLSPVCVLVFAGPRAAELWYGAFCIAVFGAGALDLAAGADADGVLWYVENVSLVTCIAFIAMRYLTIEREKARQALEAEHQLLRREQARSEALLLNILPAPIAERLKASERSIADGFAEATILFSDIVGFTQLAAHTPPAELVAMLNRLFSAFDQVAERYGVEKIKTIGDAYMACAGLPQPRADHAEAVAEVAFGMLQAVDAYNREYGTGLSIRIGINSGPVVAGVIGLKKFIYDLWGDTVNVASRMESHGTPGRIHISAATMRLLEPHYLCEAREPMDVKGIGRVQTGFLIGRKPPG</sequence>
<dbReference type="PROSITE" id="PS00452">
    <property type="entry name" value="GUANYLATE_CYCLASE_1"/>
    <property type="match status" value="1"/>
</dbReference>
<evidence type="ECO:0000259" key="5">
    <source>
        <dbReference type="PROSITE" id="PS50125"/>
    </source>
</evidence>
<evidence type="ECO:0000256" key="3">
    <source>
        <dbReference type="RuleBase" id="RU000405"/>
    </source>
</evidence>
<dbReference type="PANTHER" id="PTHR11920:SF335">
    <property type="entry name" value="GUANYLATE CYCLASE"/>
    <property type="match status" value="1"/>
</dbReference>
<keyword evidence="4" id="KW-0812">Transmembrane</keyword>
<feature type="transmembrane region" description="Helical" evidence="4">
    <location>
        <begin position="32"/>
        <end position="52"/>
    </location>
</feature>
<evidence type="ECO:0000313" key="7">
    <source>
        <dbReference type="Proteomes" id="UP000824988"/>
    </source>
</evidence>
<gene>
    <name evidence="6" type="ORF">MoryE10_15240</name>
</gene>
<dbReference type="PROSITE" id="PS50125">
    <property type="entry name" value="GUANYLATE_CYCLASE_2"/>
    <property type="match status" value="1"/>
</dbReference>
<keyword evidence="2 3" id="KW-0456">Lyase</keyword>
<proteinExistence type="inferred from homology"/>
<dbReference type="GO" id="GO:0035556">
    <property type="term" value="P:intracellular signal transduction"/>
    <property type="evidence" value="ECO:0007669"/>
    <property type="project" value="InterPro"/>
</dbReference>
<dbReference type="GO" id="GO:0009190">
    <property type="term" value="P:cyclic nucleotide biosynthetic process"/>
    <property type="evidence" value="ECO:0007669"/>
    <property type="project" value="InterPro"/>
</dbReference>
<feature type="transmembrane region" description="Helical" evidence="4">
    <location>
        <begin position="136"/>
        <end position="156"/>
    </location>
</feature>
<dbReference type="SMART" id="SM00044">
    <property type="entry name" value="CYCc"/>
    <property type="match status" value="1"/>
</dbReference>
<dbReference type="GO" id="GO:0016849">
    <property type="term" value="F:phosphorus-oxygen lyase activity"/>
    <property type="evidence" value="ECO:0007669"/>
    <property type="project" value="InterPro"/>
</dbReference>
<dbReference type="InterPro" id="IPR018297">
    <property type="entry name" value="A/G_cyclase_CS"/>
</dbReference>
<dbReference type="CDD" id="cd07302">
    <property type="entry name" value="CHD"/>
    <property type="match status" value="1"/>
</dbReference>
<comment type="similarity">
    <text evidence="3">Belongs to the adenylyl cyclase class-4/guanylyl cyclase family.</text>
</comment>
<dbReference type="KEGG" id="moz:MoryE10_15240"/>
<evidence type="ECO:0000256" key="1">
    <source>
        <dbReference type="ARBA" id="ARBA00022741"/>
    </source>
</evidence>
<dbReference type="Proteomes" id="UP000824988">
    <property type="component" value="Chromosome"/>
</dbReference>
<dbReference type="Pfam" id="PF00211">
    <property type="entry name" value="Guanylate_cyc"/>
    <property type="match status" value="1"/>
</dbReference>
<dbReference type="InterPro" id="IPR001054">
    <property type="entry name" value="A/G_cyclase"/>
</dbReference>
<feature type="transmembrane region" description="Helical" evidence="4">
    <location>
        <begin position="86"/>
        <end position="105"/>
    </location>
</feature>
<keyword evidence="1" id="KW-0547">Nucleotide-binding</keyword>
<keyword evidence="4" id="KW-0472">Membrane</keyword>